<evidence type="ECO:0000313" key="1">
    <source>
        <dbReference type="EMBL" id="KAK3802042.1"/>
    </source>
</evidence>
<sequence length="178" mass="18546">MHFCRTQLPGGSNPRKLLNGRQIRTKLDIIIPAQSPTPAPLSTNSDDQITTTDVTPSLTNHVDGQNWTGAIAALPSSSSTSTPISTTSIGPLSTNLDDQIMKNDVAQTRTDHVDGQNWTGAIAALPSSSSTSRPTPNSTTVIAPLSTNLDDQIAVAPVLDFASIAAPPSTSSSCTPEK</sequence>
<reference evidence="1" key="1">
    <citation type="journal article" date="2023" name="G3 (Bethesda)">
        <title>A reference genome for the long-term kleptoplast-retaining sea slug Elysia crispata morphotype clarki.</title>
        <authorList>
            <person name="Eastman K.E."/>
            <person name="Pendleton A.L."/>
            <person name="Shaikh M.A."/>
            <person name="Suttiyut T."/>
            <person name="Ogas R."/>
            <person name="Tomko P."/>
            <person name="Gavelis G."/>
            <person name="Widhalm J.R."/>
            <person name="Wisecaver J.H."/>
        </authorList>
    </citation>
    <scope>NUCLEOTIDE SEQUENCE</scope>
    <source>
        <strain evidence="1">ECLA1</strain>
    </source>
</reference>
<dbReference type="Proteomes" id="UP001283361">
    <property type="component" value="Unassembled WGS sequence"/>
</dbReference>
<dbReference type="EMBL" id="JAWDGP010000269">
    <property type="protein sequence ID" value="KAK3802042.1"/>
    <property type="molecule type" value="Genomic_DNA"/>
</dbReference>
<keyword evidence="2" id="KW-1185">Reference proteome</keyword>
<comment type="caution">
    <text evidence="1">The sequence shown here is derived from an EMBL/GenBank/DDBJ whole genome shotgun (WGS) entry which is preliminary data.</text>
</comment>
<organism evidence="1 2">
    <name type="scientific">Elysia crispata</name>
    <name type="common">lettuce slug</name>
    <dbReference type="NCBI Taxonomy" id="231223"/>
    <lineage>
        <taxon>Eukaryota</taxon>
        <taxon>Metazoa</taxon>
        <taxon>Spiralia</taxon>
        <taxon>Lophotrochozoa</taxon>
        <taxon>Mollusca</taxon>
        <taxon>Gastropoda</taxon>
        <taxon>Heterobranchia</taxon>
        <taxon>Euthyneura</taxon>
        <taxon>Panpulmonata</taxon>
        <taxon>Sacoglossa</taxon>
        <taxon>Placobranchoidea</taxon>
        <taxon>Plakobranchidae</taxon>
        <taxon>Elysia</taxon>
    </lineage>
</organism>
<name>A0AAE1B9G7_9GAST</name>
<evidence type="ECO:0000313" key="2">
    <source>
        <dbReference type="Proteomes" id="UP001283361"/>
    </source>
</evidence>
<dbReference type="AlphaFoldDB" id="A0AAE1B9G7"/>
<gene>
    <name evidence="1" type="ORF">RRG08_064635</name>
</gene>
<proteinExistence type="predicted"/>
<accession>A0AAE1B9G7</accession>
<protein>
    <submittedName>
        <fullName evidence="1">Uncharacterized protein</fullName>
    </submittedName>
</protein>